<organism evidence="1 2">
    <name type="scientific">Saccharolobus shibatae (strain ATCC 51178 / DSM 5389 / JCM 8931 / NBRC 15437 / B12)</name>
    <name type="common">Sulfolobus shibatae</name>
    <dbReference type="NCBI Taxonomy" id="523848"/>
    <lineage>
        <taxon>Archaea</taxon>
        <taxon>Thermoproteota</taxon>
        <taxon>Thermoprotei</taxon>
        <taxon>Sulfolobales</taxon>
        <taxon>Sulfolobaceae</taxon>
        <taxon>Saccharolobus</taxon>
    </lineage>
</organism>
<sequence>MELTLPTQHDIQALSKILSDPIFTLYKILGAETVTVKGNEFDALISLGVTSIILHGTVYVGNNKVSYKFYSVGTQKGEGGVLEFDLFKEGEIRLVVEYEGRFASFVKFSLRRKIEKNMERLDEEVRLERIKRKI</sequence>
<dbReference type="AlphaFoldDB" id="A0A8F5BNK2"/>
<gene>
    <name evidence="1" type="ORF">J5U23_01287</name>
</gene>
<protein>
    <recommendedName>
        <fullName evidence="3">DUF3211 domain-containing protein</fullName>
    </recommendedName>
</protein>
<evidence type="ECO:0000313" key="2">
    <source>
        <dbReference type="Proteomes" id="UP000694018"/>
    </source>
</evidence>
<name>A0A8F5BNK2_SACSH</name>
<reference evidence="1" key="1">
    <citation type="journal article" date="2021" name="Environ. Microbiol.">
        <title>New insights into the diversity and evolution of the archaeal mobilome from three complete genomes of Saccharolobus shibatae.</title>
        <authorList>
            <person name="Medvedeva S."/>
            <person name="Brandt D."/>
            <person name="Cvirkaite-Krupovic V."/>
            <person name="Liu Y."/>
            <person name="Severinov K."/>
            <person name="Ishino S."/>
            <person name="Ishino Y."/>
            <person name="Prangishvili D."/>
            <person name="Kalinowski J."/>
            <person name="Krupovic M."/>
        </authorList>
    </citation>
    <scope>NUCLEOTIDE SEQUENCE</scope>
    <source>
        <strain evidence="1">B12</strain>
    </source>
</reference>
<accession>A0A8F5BNK2</accession>
<dbReference type="GeneID" id="65562880"/>
<dbReference type="Proteomes" id="UP000694018">
    <property type="component" value="Chromosome"/>
</dbReference>
<dbReference type="OrthoDB" id="34680at2157"/>
<dbReference type="KEGG" id="sshi:J5U23_01287"/>
<dbReference type="InterPro" id="IPR021578">
    <property type="entry name" value="STK_08120-like"/>
</dbReference>
<evidence type="ECO:0000313" key="1">
    <source>
        <dbReference type="EMBL" id="QXJ28418.1"/>
    </source>
</evidence>
<dbReference type="RefSeq" id="WP_218267315.1">
    <property type="nucleotide sequence ID" value="NZ_CP077717.1"/>
</dbReference>
<dbReference type="EMBL" id="CP077717">
    <property type="protein sequence ID" value="QXJ28418.1"/>
    <property type="molecule type" value="Genomic_DNA"/>
</dbReference>
<proteinExistence type="predicted"/>
<evidence type="ECO:0008006" key="3">
    <source>
        <dbReference type="Google" id="ProtNLM"/>
    </source>
</evidence>
<dbReference type="Pfam" id="PF11485">
    <property type="entry name" value="STK_08120-like"/>
    <property type="match status" value="1"/>
</dbReference>